<dbReference type="Proteomes" id="UP000066284">
    <property type="component" value="Chromosome 1"/>
</dbReference>
<accession>A0A0S4KTU3</accession>
<organism evidence="1 2">
    <name type="scientific">Candidatus Nitrospira inopinata</name>
    <dbReference type="NCBI Taxonomy" id="1715989"/>
    <lineage>
        <taxon>Bacteria</taxon>
        <taxon>Pseudomonadati</taxon>
        <taxon>Nitrospirota</taxon>
        <taxon>Nitrospiria</taxon>
        <taxon>Nitrospirales</taxon>
        <taxon>Nitrospiraceae</taxon>
        <taxon>Nitrospira</taxon>
    </lineage>
</organism>
<name>A0A0S4KTU3_9BACT</name>
<dbReference type="STRING" id="1715989.NITINOP_1583"/>
<protein>
    <recommendedName>
        <fullName evidence="3">DUF1360 domain-containing protein</fullName>
    </recommendedName>
</protein>
<evidence type="ECO:0000313" key="2">
    <source>
        <dbReference type="Proteomes" id="UP000066284"/>
    </source>
</evidence>
<proteinExistence type="predicted"/>
<reference evidence="2" key="1">
    <citation type="submission" date="2015-09" db="EMBL/GenBank/DDBJ databases">
        <authorList>
            <person name="Daims H."/>
        </authorList>
    </citation>
    <scope>NUCLEOTIDE SEQUENCE [LARGE SCALE GENOMIC DNA]</scope>
</reference>
<dbReference type="EMBL" id="LN885086">
    <property type="protein sequence ID" value="CUQ66558.1"/>
    <property type="molecule type" value="Genomic_DNA"/>
</dbReference>
<dbReference type="KEGG" id="nio:NITINOP_1583"/>
<keyword evidence="2" id="KW-1185">Reference proteome</keyword>
<evidence type="ECO:0008006" key="3">
    <source>
        <dbReference type="Google" id="ProtNLM"/>
    </source>
</evidence>
<dbReference type="AlphaFoldDB" id="A0A0S4KTU3"/>
<gene>
    <name evidence="1" type="ORF">NITINOP_1583</name>
</gene>
<evidence type="ECO:0000313" key="1">
    <source>
        <dbReference type="EMBL" id="CUQ66558.1"/>
    </source>
</evidence>
<sequence length="134" mass="15778">MDLDRCNIFWAFNSEMRFYWLIIGVLAVWRVTHLFSAEDGPWQLLARLRRWAGEGLLAELLDCFYCLSLWIAMPIAWLIGEEWKEQVLLWLSFSGGAILLERVTGRSHIAPALYHEEPTYKEHRGEDHGMLRKE</sequence>